<evidence type="ECO:0000313" key="1">
    <source>
        <dbReference type="EMBL" id="KAH0904659.1"/>
    </source>
</evidence>
<proteinExistence type="predicted"/>
<dbReference type="Proteomes" id="UP000824890">
    <property type="component" value="Unassembled WGS sequence"/>
</dbReference>
<comment type="caution">
    <text evidence="1">The sequence shown here is derived from an EMBL/GenBank/DDBJ whole genome shotgun (WGS) entry which is preliminary data.</text>
</comment>
<gene>
    <name evidence="1" type="ORF">HID58_044162</name>
</gene>
<dbReference type="EMBL" id="JAGKQM010000011">
    <property type="protein sequence ID" value="KAH0904659.1"/>
    <property type="molecule type" value="Genomic_DNA"/>
</dbReference>
<organism evidence="1 2">
    <name type="scientific">Brassica napus</name>
    <name type="common">Rape</name>
    <dbReference type="NCBI Taxonomy" id="3708"/>
    <lineage>
        <taxon>Eukaryota</taxon>
        <taxon>Viridiplantae</taxon>
        <taxon>Streptophyta</taxon>
        <taxon>Embryophyta</taxon>
        <taxon>Tracheophyta</taxon>
        <taxon>Spermatophyta</taxon>
        <taxon>Magnoliopsida</taxon>
        <taxon>eudicotyledons</taxon>
        <taxon>Gunneridae</taxon>
        <taxon>Pentapetalae</taxon>
        <taxon>rosids</taxon>
        <taxon>malvids</taxon>
        <taxon>Brassicales</taxon>
        <taxon>Brassicaceae</taxon>
        <taxon>Brassiceae</taxon>
        <taxon>Brassica</taxon>
    </lineage>
</organism>
<evidence type="ECO:0000313" key="2">
    <source>
        <dbReference type="Proteomes" id="UP000824890"/>
    </source>
</evidence>
<name>A0ABQ8BIL0_BRANA</name>
<protein>
    <submittedName>
        <fullName evidence="1">Uncharacterized protein</fullName>
    </submittedName>
</protein>
<reference evidence="1 2" key="1">
    <citation type="submission" date="2021-05" db="EMBL/GenBank/DDBJ databases">
        <title>Genome Assembly of Synthetic Allotetraploid Brassica napus Reveals Homoeologous Exchanges between Subgenomes.</title>
        <authorList>
            <person name="Davis J.T."/>
        </authorList>
    </citation>
    <scope>NUCLEOTIDE SEQUENCE [LARGE SCALE GENOMIC DNA]</scope>
    <source>
        <strain evidence="2">cv. Da-Ae</strain>
        <tissue evidence="1">Seedling</tissue>
    </source>
</reference>
<sequence>MPLALPSLLMEMVCSMSLGLIISSRRLSWKNLVFLMRLSPSWVLKVVGRVRF</sequence>
<keyword evidence="2" id="KW-1185">Reference proteome</keyword>
<accession>A0ABQ8BIL0</accession>